<dbReference type="Proteomes" id="UP000037175">
    <property type="component" value="Unassembled WGS sequence"/>
</dbReference>
<evidence type="ECO:0000259" key="4">
    <source>
        <dbReference type="SMART" id="SM00079"/>
    </source>
</evidence>
<dbReference type="PANTHER" id="PTHR35936">
    <property type="entry name" value="MEMBRANE-BOUND LYTIC MUREIN TRANSGLYCOSYLASE F"/>
    <property type="match status" value="1"/>
</dbReference>
<feature type="signal peptide" evidence="2">
    <location>
        <begin position="1"/>
        <end position="20"/>
    </location>
</feature>
<evidence type="ECO:0000313" key="5">
    <source>
        <dbReference type="EMBL" id="KNZ71073.1"/>
    </source>
</evidence>
<dbReference type="Gene3D" id="3.40.190.10">
    <property type="entry name" value="Periplasmic binding protein-like II"/>
    <property type="match status" value="2"/>
</dbReference>
<dbReference type="GO" id="GO:0016020">
    <property type="term" value="C:membrane"/>
    <property type="evidence" value="ECO:0007669"/>
    <property type="project" value="InterPro"/>
</dbReference>
<dbReference type="SUPFAM" id="SSF53850">
    <property type="entry name" value="Periplasmic binding protein-like II"/>
    <property type="match status" value="1"/>
</dbReference>
<dbReference type="SMART" id="SM00062">
    <property type="entry name" value="PBPb"/>
    <property type="match status" value="1"/>
</dbReference>
<name>A0A0L6W6S4_9FIRM</name>
<dbReference type="PATRIC" id="fig|281456.6.peg.149"/>
<dbReference type="Pfam" id="PF00497">
    <property type="entry name" value="SBP_bac_3"/>
    <property type="match status" value="1"/>
</dbReference>
<dbReference type="PANTHER" id="PTHR35936:SF17">
    <property type="entry name" value="ARGININE-BINDING EXTRACELLULAR PROTEIN ARTP"/>
    <property type="match status" value="1"/>
</dbReference>
<evidence type="ECO:0000259" key="3">
    <source>
        <dbReference type="SMART" id="SM00062"/>
    </source>
</evidence>
<dbReference type="PROSITE" id="PS51257">
    <property type="entry name" value="PROKAR_LIPOPROTEIN"/>
    <property type="match status" value="1"/>
</dbReference>
<sequence precursor="true">MKKYLKIFVLSILALSLLFAVGCGTKATTEEGKGEDVKTYKVGTDAAYAPFESVDPSGKIVGFDIDVLSAIAEAEGFKVEFINTKWDGILANLATNKMDIIVSAVTIDDERKKEVDFSDPYFESTNYILVPKDSPIKSMVDLKGKKVAVQQGTTGDMAITKFLGKNYDGIKRFGGNPEAFLELKNGRVDAAVADSGVVVEYVKANPDQNLKIVKDEKFPKEYYGIAVKKGNTELLEKINSGLKKIKENGEYDRIYKKWGFQ</sequence>
<keyword evidence="6" id="KW-1185">Reference proteome</keyword>
<organism evidence="5 6">
    <name type="scientific">Thermincola ferriacetica</name>
    <dbReference type="NCBI Taxonomy" id="281456"/>
    <lineage>
        <taxon>Bacteria</taxon>
        <taxon>Bacillati</taxon>
        <taxon>Bacillota</taxon>
        <taxon>Clostridia</taxon>
        <taxon>Eubacteriales</taxon>
        <taxon>Thermincolaceae</taxon>
        <taxon>Thermincola</taxon>
    </lineage>
</organism>
<accession>A0A0L6W6S4</accession>
<comment type="caution">
    <text evidence="5">The sequence shown here is derived from an EMBL/GenBank/DDBJ whole genome shotgun (WGS) entry which is preliminary data.</text>
</comment>
<dbReference type="InterPro" id="IPR001320">
    <property type="entry name" value="Iontro_rcpt_C"/>
</dbReference>
<reference evidence="6" key="1">
    <citation type="submission" date="2015-07" db="EMBL/GenBank/DDBJ databases">
        <title>Complete Genome of Thermincola ferriacetica strain Z-0001T.</title>
        <authorList>
            <person name="Lusk B."/>
            <person name="Badalamenti J.P."/>
            <person name="Parameswaran P."/>
            <person name="Bond D.R."/>
            <person name="Torres C.I."/>
        </authorList>
    </citation>
    <scope>NUCLEOTIDE SEQUENCE [LARGE SCALE GENOMIC DNA]</scope>
    <source>
        <strain evidence="6">Z-0001</strain>
    </source>
</reference>
<feature type="domain" description="Solute-binding protein family 3/N-terminal" evidence="3">
    <location>
        <begin position="39"/>
        <end position="261"/>
    </location>
</feature>
<evidence type="ECO:0000256" key="1">
    <source>
        <dbReference type="ARBA" id="ARBA00022729"/>
    </source>
</evidence>
<feature type="domain" description="Ionotropic glutamate receptor C-terminal" evidence="4">
    <location>
        <begin position="39"/>
        <end position="261"/>
    </location>
</feature>
<dbReference type="RefSeq" id="WP_052216442.1">
    <property type="nucleotide sequence ID" value="NZ_LGTE01000001.1"/>
</dbReference>
<dbReference type="SMART" id="SM00079">
    <property type="entry name" value="PBPe"/>
    <property type="match status" value="1"/>
</dbReference>
<dbReference type="AlphaFoldDB" id="A0A0L6W6S4"/>
<proteinExistence type="predicted"/>
<gene>
    <name evidence="5" type="ORF">Tfer_0148</name>
</gene>
<dbReference type="EMBL" id="LGTE01000001">
    <property type="protein sequence ID" value="KNZ71073.1"/>
    <property type="molecule type" value="Genomic_DNA"/>
</dbReference>
<dbReference type="CDD" id="cd13624">
    <property type="entry name" value="PBP2_Arg_Lys_His"/>
    <property type="match status" value="1"/>
</dbReference>
<feature type="chain" id="PRO_5039361250" evidence="2">
    <location>
        <begin position="21"/>
        <end position="261"/>
    </location>
</feature>
<evidence type="ECO:0000313" key="6">
    <source>
        <dbReference type="Proteomes" id="UP000037175"/>
    </source>
</evidence>
<keyword evidence="1 2" id="KW-0732">Signal</keyword>
<dbReference type="GO" id="GO:0015276">
    <property type="term" value="F:ligand-gated monoatomic ion channel activity"/>
    <property type="evidence" value="ECO:0007669"/>
    <property type="project" value="InterPro"/>
</dbReference>
<dbReference type="InterPro" id="IPR001638">
    <property type="entry name" value="Solute-binding_3/MltF_N"/>
</dbReference>
<protein>
    <submittedName>
        <fullName evidence="5">Family 3 extracellular solute-binding protein</fullName>
    </submittedName>
</protein>
<evidence type="ECO:0000256" key="2">
    <source>
        <dbReference type="SAM" id="SignalP"/>
    </source>
</evidence>